<dbReference type="Proteomes" id="UP001341840">
    <property type="component" value="Unassembled WGS sequence"/>
</dbReference>
<gene>
    <name evidence="2" type="ORF">PIB30_046855</name>
</gene>
<keyword evidence="3" id="KW-1185">Reference proteome</keyword>
<name>A0ABU6ZFB7_9FABA</name>
<evidence type="ECO:0000313" key="2">
    <source>
        <dbReference type="EMBL" id="MED6220650.1"/>
    </source>
</evidence>
<dbReference type="EMBL" id="JASCZI010272156">
    <property type="protein sequence ID" value="MED6220650.1"/>
    <property type="molecule type" value="Genomic_DNA"/>
</dbReference>
<accession>A0ABU6ZFB7</accession>
<feature type="compositionally biased region" description="Basic residues" evidence="1">
    <location>
        <begin position="139"/>
        <end position="163"/>
    </location>
</feature>
<organism evidence="2 3">
    <name type="scientific">Stylosanthes scabra</name>
    <dbReference type="NCBI Taxonomy" id="79078"/>
    <lineage>
        <taxon>Eukaryota</taxon>
        <taxon>Viridiplantae</taxon>
        <taxon>Streptophyta</taxon>
        <taxon>Embryophyta</taxon>
        <taxon>Tracheophyta</taxon>
        <taxon>Spermatophyta</taxon>
        <taxon>Magnoliopsida</taxon>
        <taxon>eudicotyledons</taxon>
        <taxon>Gunneridae</taxon>
        <taxon>Pentapetalae</taxon>
        <taxon>rosids</taxon>
        <taxon>fabids</taxon>
        <taxon>Fabales</taxon>
        <taxon>Fabaceae</taxon>
        <taxon>Papilionoideae</taxon>
        <taxon>50 kb inversion clade</taxon>
        <taxon>dalbergioids sensu lato</taxon>
        <taxon>Dalbergieae</taxon>
        <taxon>Pterocarpus clade</taxon>
        <taxon>Stylosanthes</taxon>
    </lineage>
</organism>
<protein>
    <submittedName>
        <fullName evidence="2">Uncharacterized protein</fullName>
    </submittedName>
</protein>
<feature type="region of interest" description="Disordered" evidence="1">
    <location>
        <begin position="108"/>
        <end position="163"/>
    </location>
</feature>
<sequence>MGVRSQLFVLHSKRSEAKDYSGETALLGQQNLGTSLYFSLTETLLRFLFGLNALPLDYFFLITKRVSTINLEAINLFNEAAPLPGLPAAGVGASYGELEMLEGVRLEGAPAEEPKVAGEGDGGELTREGEGGDDNGRVRGWRRVQRLPREKHHQRLSRRRCRR</sequence>
<comment type="caution">
    <text evidence="2">The sequence shown here is derived from an EMBL/GenBank/DDBJ whole genome shotgun (WGS) entry which is preliminary data.</text>
</comment>
<proteinExistence type="predicted"/>
<evidence type="ECO:0000313" key="3">
    <source>
        <dbReference type="Proteomes" id="UP001341840"/>
    </source>
</evidence>
<evidence type="ECO:0000256" key="1">
    <source>
        <dbReference type="SAM" id="MobiDB-lite"/>
    </source>
</evidence>
<feature type="compositionally biased region" description="Basic and acidic residues" evidence="1">
    <location>
        <begin position="112"/>
        <end position="137"/>
    </location>
</feature>
<reference evidence="2 3" key="1">
    <citation type="journal article" date="2023" name="Plants (Basel)">
        <title>Bridging the Gap: Combining Genomics and Transcriptomics Approaches to Understand Stylosanthes scabra, an Orphan Legume from the Brazilian Caatinga.</title>
        <authorList>
            <person name="Ferreira-Neto J.R.C."/>
            <person name="da Silva M.D."/>
            <person name="Binneck E."/>
            <person name="de Melo N.F."/>
            <person name="da Silva R.H."/>
            <person name="de Melo A.L.T.M."/>
            <person name="Pandolfi V."/>
            <person name="Bustamante F.O."/>
            <person name="Brasileiro-Vidal A.C."/>
            <person name="Benko-Iseppon A.M."/>
        </authorList>
    </citation>
    <scope>NUCLEOTIDE SEQUENCE [LARGE SCALE GENOMIC DNA]</scope>
    <source>
        <tissue evidence="2">Leaves</tissue>
    </source>
</reference>